<evidence type="ECO:0000313" key="8">
    <source>
        <dbReference type="EMBL" id="KAL0279425.1"/>
    </source>
</evidence>
<evidence type="ECO:0000256" key="4">
    <source>
        <dbReference type="ARBA" id="ARBA00023242"/>
    </source>
</evidence>
<gene>
    <name evidence="8" type="ORF">PYX00_000988</name>
</gene>
<dbReference type="AlphaFoldDB" id="A0AAW2IAM6"/>
<feature type="region of interest" description="Disordered" evidence="7">
    <location>
        <begin position="226"/>
        <end position="249"/>
    </location>
</feature>
<evidence type="ECO:0000256" key="1">
    <source>
        <dbReference type="ARBA" id="ARBA00004123"/>
    </source>
</evidence>
<keyword evidence="4" id="KW-0539">Nucleus</keyword>
<comment type="caution">
    <text evidence="8">The sequence shown here is derived from an EMBL/GenBank/DDBJ whole genome shotgun (WGS) entry which is preliminary data.</text>
</comment>
<evidence type="ECO:0000256" key="5">
    <source>
        <dbReference type="ARBA" id="ARBA00024196"/>
    </source>
</evidence>
<dbReference type="InterPro" id="IPR032675">
    <property type="entry name" value="LRR_dom_sf"/>
</dbReference>
<dbReference type="Gene3D" id="3.80.10.10">
    <property type="entry name" value="Ribonuclease Inhibitor"/>
    <property type="match status" value="1"/>
</dbReference>
<dbReference type="GO" id="GO:0005686">
    <property type="term" value="C:U2 snRNP"/>
    <property type="evidence" value="ECO:0007669"/>
    <property type="project" value="TreeGrafter"/>
</dbReference>
<dbReference type="InterPro" id="IPR001611">
    <property type="entry name" value="Leu-rich_rpt"/>
</dbReference>
<dbReference type="PROSITE" id="PS51450">
    <property type="entry name" value="LRR"/>
    <property type="match status" value="1"/>
</dbReference>
<keyword evidence="3" id="KW-0677">Repeat</keyword>
<evidence type="ECO:0000256" key="7">
    <source>
        <dbReference type="SAM" id="MobiDB-lite"/>
    </source>
</evidence>
<dbReference type="GO" id="GO:0030620">
    <property type="term" value="F:U2 snRNA binding"/>
    <property type="evidence" value="ECO:0007669"/>
    <property type="project" value="InterPro"/>
</dbReference>
<dbReference type="EMBL" id="JARGDH010000001">
    <property type="protein sequence ID" value="KAL0279425.1"/>
    <property type="molecule type" value="Genomic_DNA"/>
</dbReference>
<dbReference type="SUPFAM" id="SSF52058">
    <property type="entry name" value="L domain-like"/>
    <property type="match status" value="1"/>
</dbReference>
<evidence type="ECO:0000256" key="2">
    <source>
        <dbReference type="ARBA" id="ARBA00022614"/>
    </source>
</evidence>
<dbReference type="Pfam" id="PF14580">
    <property type="entry name" value="LRR_9"/>
    <property type="match status" value="1"/>
</dbReference>
<dbReference type="PANTHER" id="PTHR10552:SF6">
    <property type="entry name" value="U2 SMALL NUCLEAR RIBONUCLEOPROTEIN A"/>
    <property type="match status" value="1"/>
</dbReference>
<accession>A0AAW2IAM6</accession>
<evidence type="ECO:0000256" key="3">
    <source>
        <dbReference type="ARBA" id="ARBA00022737"/>
    </source>
</evidence>
<dbReference type="PANTHER" id="PTHR10552">
    <property type="entry name" value="U2 SMALL NUCLEAR RIBONUCLEOPROTEIN A"/>
    <property type="match status" value="1"/>
</dbReference>
<keyword evidence="2" id="KW-0433">Leucine-rich repeat</keyword>
<proteinExistence type="inferred from homology"/>
<name>A0AAW2IAM6_9NEOP</name>
<organism evidence="8">
    <name type="scientific">Menopon gallinae</name>
    <name type="common">poultry shaft louse</name>
    <dbReference type="NCBI Taxonomy" id="328185"/>
    <lineage>
        <taxon>Eukaryota</taxon>
        <taxon>Metazoa</taxon>
        <taxon>Ecdysozoa</taxon>
        <taxon>Arthropoda</taxon>
        <taxon>Hexapoda</taxon>
        <taxon>Insecta</taxon>
        <taxon>Pterygota</taxon>
        <taxon>Neoptera</taxon>
        <taxon>Paraneoptera</taxon>
        <taxon>Psocodea</taxon>
        <taxon>Troctomorpha</taxon>
        <taxon>Phthiraptera</taxon>
        <taxon>Amblycera</taxon>
        <taxon>Menoponidae</taxon>
        <taxon>Menopon</taxon>
    </lineage>
</organism>
<protein>
    <recommendedName>
        <fullName evidence="6">Probable U2 small nuclear ribonucleoprotein A'</fullName>
    </recommendedName>
</protein>
<dbReference type="InterPro" id="IPR044640">
    <property type="entry name" value="RU2A"/>
</dbReference>
<evidence type="ECO:0000256" key="6">
    <source>
        <dbReference type="ARBA" id="ARBA00069881"/>
    </source>
</evidence>
<comment type="similarity">
    <text evidence="5">Belongs to the U2 small nuclear ribonucleoprotein A family.</text>
</comment>
<reference evidence="8" key="1">
    <citation type="journal article" date="2024" name="Gigascience">
        <title>Chromosome-level genome of the poultry shaft louse Menopon gallinae provides insight into the host-switching and adaptive evolution of parasitic lice.</title>
        <authorList>
            <person name="Xu Y."/>
            <person name="Ma L."/>
            <person name="Liu S."/>
            <person name="Liang Y."/>
            <person name="Liu Q."/>
            <person name="He Z."/>
            <person name="Tian L."/>
            <person name="Duan Y."/>
            <person name="Cai W."/>
            <person name="Li H."/>
            <person name="Song F."/>
        </authorList>
    </citation>
    <scope>NUCLEOTIDE SEQUENCE</scope>
    <source>
        <strain evidence="8">Cailab_2023a</strain>
    </source>
</reference>
<dbReference type="FunFam" id="3.80.10.10:FF:000026">
    <property type="entry name" value="U2 small nuclear ribonucleoprotein A"/>
    <property type="match status" value="1"/>
</dbReference>
<dbReference type="GO" id="GO:0000398">
    <property type="term" value="P:mRNA splicing, via spliceosome"/>
    <property type="evidence" value="ECO:0007669"/>
    <property type="project" value="InterPro"/>
</dbReference>
<comment type="subcellular location">
    <subcellularLocation>
        <location evidence="1">Nucleus</location>
    </subcellularLocation>
</comment>
<sequence length="292" mass="33394">MVKLTPDLIQKSMQYINPVKDRELDLRGFKIPVIENLGATLDQFDTIDFSDNDIHKLGGFPLLKRLKNLLLNNNRIVRISDGLEESLPNLESIILTGNSIQELGDIDCLAKLPHLRTLSLLYNPIQNKPHYRLYIAFKIPQLKVLDFCKIKMKEREEAIALFRSKKGKELQKEIALKSRTFVPGAGLAAQTKTGPSQEDLAKIREAISKATTLEEVEKLNRMLQSGQIPGKKQPEEQQQQEQGEAEGTFLPRKCIPIKPQKSIKMTLFDPISFSYIVKSYNKYNEIRLILYF</sequence>